<dbReference type="STRING" id="105785.A0A2J7QKA7"/>
<evidence type="ECO:0000256" key="8">
    <source>
        <dbReference type="ARBA" id="ARBA00022889"/>
    </source>
</evidence>
<dbReference type="GO" id="GO:0007163">
    <property type="term" value="P:establishment or maintenance of cell polarity"/>
    <property type="evidence" value="ECO:0007669"/>
    <property type="project" value="UniProtKB-ARBA"/>
</dbReference>
<dbReference type="InterPro" id="IPR015919">
    <property type="entry name" value="Cadherin-like_sf"/>
</dbReference>
<evidence type="ECO:0000256" key="6">
    <source>
        <dbReference type="ARBA" id="ARBA00022737"/>
    </source>
</evidence>
<dbReference type="GO" id="GO:0001736">
    <property type="term" value="P:establishment of planar polarity"/>
    <property type="evidence" value="ECO:0007669"/>
    <property type="project" value="UniProtKB-ARBA"/>
</dbReference>
<evidence type="ECO:0000256" key="4">
    <source>
        <dbReference type="ARBA" id="ARBA00022692"/>
    </source>
</evidence>
<evidence type="ECO:0000256" key="14">
    <source>
        <dbReference type="PROSITE-ProRule" id="PRU00043"/>
    </source>
</evidence>
<dbReference type="GO" id="GO:0007156">
    <property type="term" value="P:homophilic cell adhesion via plasma membrane adhesion molecules"/>
    <property type="evidence" value="ECO:0007669"/>
    <property type="project" value="InterPro"/>
</dbReference>
<dbReference type="PROSITE" id="PS50268">
    <property type="entry name" value="CADHERIN_2"/>
    <property type="match status" value="14"/>
</dbReference>
<dbReference type="FunFam" id="2.60.40.60:FF:000306">
    <property type="entry name" value="Cadherin 23"/>
    <property type="match status" value="1"/>
</dbReference>
<dbReference type="GO" id="GO:0008013">
    <property type="term" value="F:beta-catenin binding"/>
    <property type="evidence" value="ECO:0007669"/>
    <property type="project" value="TreeGrafter"/>
</dbReference>
<evidence type="ECO:0000256" key="9">
    <source>
        <dbReference type="ARBA" id="ARBA00022989"/>
    </source>
</evidence>
<dbReference type="EMBL" id="NEVH01013274">
    <property type="protein sequence ID" value="PNF29016.1"/>
    <property type="molecule type" value="Genomic_DNA"/>
</dbReference>
<evidence type="ECO:0000256" key="7">
    <source>
        <dbReference type="ARBA" id="ARBA00022837"/>
    </source>
</evidence>
<dbReference type="FunCoup" id="A0A2J7QKA7">
    <property type="interactions" value="14"/>
</dbReference>
<evidence type="ECO:0000256" key="3">
    <source>
        <dbReference type="ARBA" id="ARBA00022536"/>
    </source>
</evidence>
<evidence type="ECO:0000256" key="10">
    <source>
        <dbReference type="ARBA" id="ARBA00023136"/>
    </source>
</evidence>
<proteinExistence type="predicted"/>
<evidence type="ECO:0000256" key="16">
    <source>
        <dbReference type="SAM" id="Phobius"/>
    </source>
</evidence>
<gene>
    <name evidence="18" type="ORF">B7P43_G14707</name>
</gene>
<feature type="domain" description="Cadherin" evidence="17">
    <location>
        <begin position="736"/>
        <end position="848"/>
    </location>
</feature>
<dbReference type="GO" id="GO:0048513">
    <property type="term" value="P:animal organ development"/>
    <property type="evidence" value="ECO:0007669"/>
    <property type="project" value="UniProtKB-ARBA"/>
</dbReference>
<feature type="domain" description="Cadherin" evidence="17">
    <location>
        <begin position="278"/>
        <end position="388"/>
    </location>
</feature>
<feature type="domain" description="Cadherin" evidence="17">
    <location>
        <begin position="1074"/>
        <end position="1184"/>
    </location>
</feature>
<feature type="compositionally biased region" description="Basic and acidic residues" evidence="15">
    <location>
        <begin position="1825"/>
        <end position="1838"/>
    </location>
</feature>
<feature type="domain" description="Cadherin" evidence="17">
    <location>
        <begin position="169"/>
        <end position="277"/>
    </location>
</feature>
<evidence type="ECO:0000256" key="1">
    <source>
        <dbReference type="ARBA" id="ARBA00004251"/>
    </source>
</evidence>
<evidence type="ECO:0000256" key="2">
    <source>
        <dbReference type="ARBA" id="ARBA00022475"/>
    </source>
</evidence>
<keyword evidence="10 16" id="KW-0472">Membrane</keyword>
<keyword evidence="7 14" id="KW-0106">Calcium</keyword>
<dbReference type="InParanoid" id="A0A2J7QKA7"/>
<dbReference type="PANTHER" id="PTHR24027:SF438">
    <property type="entry name" value="CADHERIN 23"/>
    <property type="match status" value="1"/>
</dbReference>
<evidence type="ECO:0000256" key="12">
    <source>
        <dbReference type="ARBA" id="ARBA00023180"/>
    </source>
</evidence>
<dbReference type="SMART" id="SM00112">
    <property type="entry name" value="CA"/>
    <property type="match status" value="14"/>
</dbReference>
<dbReference type="Gene3D" id="2.60.40.60">
    <property type="entry name" value="Cadherins"/>
    <property type="match status" value="14"/>
</dbReference>
<protein>
    <recommendedName>
        <fullName evidence="17">Cadherin domain-containing protein</fullName>
    </recommendedName>
</protein>
<dbReference type="GO" id="GO:0045296">
    <property type="term" value="F:cadherin binding"/>
    <property type="evidence" value="ECO:0007669"/>
    <property type="project" value="TreeGrafter"/>
</dbReference>
<dbReference type="Pfam" id="PF00028">
    <property type="entry name" value="Cadherin"/>
    <property type="match status" value="10"/>
</dbReference>
<keyword evidence="2" id="KW-1003">Cell membrane</keyword>
<dbReference type="FunFam" id="2.60.40.60:FF:000345">
    <property type="entry name" value="Cadherin 2"/>
    <property type="match status" value="1"/>
</dbReference>
<comment type="subcellular location">
    <subcellularLocation>
        <location evidence="1">Cell membrane</location>
        <topology evidence="1">Single-pass type I membrane protein</topology>
    </subcellularLocation>
</comment>
<keyword evidence="6" id="KW-0677">Repeat</keyword>
<evidence type="ECO:0000259" key="17">
    <source>
        <dbReference type="PROSITE" id="PS50268"/>
    </source>
</evidence>
<evidence type="ECO:0000256" key="5">
    <source>
        <dbReference type="ARBA" id="ARBA00022729"/>
    </source>
</evidence>
<feature type="domain" description="Cadherin" evidence="17">
    <location>
        <begin position="848"/>
        <end position="969"/>
    </location>
</feature>
<comment type="function">
    <text evidence="13">Cadherins are calcium-dependent cell adhesion proteins. They preferentially interact with themselves in a homophilic manner in connecting cells.</text>
</comment>
<dbReference type="InterPro" id="IPR039808">
    <property type="entry name" value="Cadherin"/>
</dbReference>
<reference evidence="18 19" key="1">
    <citation type="submission" date="2017-12" db="EMBL/GenBank/DDBJ databases">
        <title>Hemimetabolous genomes reveal molecular basis of termite eusociality.</title>
        <authorList>
            <person name="Harrison M.C."/>
            <person name="Jongepier E."/>
            <person name="Robertson H.M."/>
            <person name="Arning N."/>
            <person name="Bitard-Feildel T."/>
            <person name="Chao H."/>
            <person name="Childers C.P."/>
            <person name="Dinh H."/>
            <person name="Doddapaneni H."/>
            <person name="Dugan S."/>
            <person name="Gowin J."/>
            <person name="Greiner C."/>
            <person name="Han Y."/>
            <person name="Hu H."/>
            <person name="Hughes D.S.T."/>
            <person name="Huylmans A.-K."/>
            <person name="Kemena C."/>
            <person name="Kremer L.P.M."/>
            <person name="Lee S.L."/>
            <person name="Lopez-Ezquerra A."/>
            <person name="Mallet L."/>
            <person name="Monroy-Kuhn J.M."/>
            <person name="Moser A."/>
            <person name="Murali S.C."/>
            <person name="Muzny D.M."/>
            <person name="Otani S."/>
            <person name="Piulachs M.-D."/>
            <person name="Poelchau M."/>
            <person name="Qu J."/>
            <person name="Schaub F."/>
            <person name="Wada-Katsumata A."/>
            <person name="Worley K.C."/>
            <person name="Xie Q."/>
            <person name="Ylla G."/>
            <person name="Poulsen M."/>
            <person name="Gibbs R.A."/>
            <person name="Schal C."/>
            <person name="Richards S."/>
            <person name="Belles X."/>
            <person name="Korb J."/>
            <person name="Bornberg-Bauer E."/>
        </authorList>
    </citation>
    <scope>NUCLEOTIDE SEQUENCE [LARGE SCALE GENOMIC DNA]</scope>
    <source>
        <tissue evidence="18">Whole body</tissue>
    </source>
</reference>
<feature type="domain" description="Cadherin" evidence="17">
    <location>
        <begin position="1296"/>
        <end position="1403"/>
    </location>
</feature>
<dbReference type="FunFam" id="2.60.40.60:FF:000168">
    <property type="entry name" value="Cadherin-related family member 2"/>
    <property type="match status" value="1"/>
</dbReference>
<accession>A0A2J7QKA7</accession>
<feature type="domain" description="Cadherin" evidence="17">
    <location>
        <begin position="970"/>
        <end position="1073"/>
    </location>
</feature>
<keyword evidence="9 16" id="KW-1133">Transmembrane helix</keyword>
<feature type="domain" description="Cadherin" evidence="17">
    <location>
        <begin position="1404"/>
        <end position="1524"/>
    </location>
</feature>
<dbReference type="FunFam" id="2.60.40.60:FF:000382">
    <property type="entry name" value="Cadherin 23"/>
    <property type="match status" value="1"/>
</dbReference>
<evidence type="ECO:0000313" key="19">
    <source>
        <dbReference type="Proteomes" id="UP000235965"/>
    </source>
</evidence>
<dbReference type="FunFam" id="2.60.40.60:FF:000092">
    <property type="entry name" value="Protocadherin 8"/>
    <property type="match status" value="1"/>
</dbReference>
<dbReference type="GO" id="GO:0048589">
    <property type="term" value="P:developmental growth"/>
    <property type="evidence" value="ECO:0007669"/>
    <property type="project" value="UniProtKB-ARBA"/>
</dbReference>
<dbReference type="FunFam" id="2.60.40.60:FF:000118">
    <property type="entry name" value="protocadherin Fat 4"/>
    <property type="match status" value="2"/>
</dbReference>
<dbReference type="Proteomes" id="UP000235965">
    <property type="component" value="Unassembled WGS sequence"/>
</dbReference>
<dbReference type="InterPro" id="IPR020894">
    <property type="entry name" value="Cadherin_CS"/>
</dbReference>
<dbReference type="GO" id="GO:0005509">
    <property type="term" value="F:calcium ion binding"/>
    <property type="evidence" value="ECO:0007669"/>
    <property type="project" value="UniProtKB-UniRule"/>
</dbReference>
<evidence type="ECO:0000256" key="13">
    <source>
        <dbReference type="ARBA" id="ARBA00059331"/>
    </source>
</evidence>
<organism evidence="18 19">
    <name type="scientific">Cryptotermes secundus</name>
    <dbReference type="NCBI Taxonomy" id="105785"/>
    <lineage>
        <taxon>Eukaryota</taxon>
        <taxon>Metazoa</taxon>
        <taxon>Ecdysozoa</taxon>
        <taxon>Arthropoda</taxon>
        <taxon>Hexapoda</taxon>
        <taxon>Insecta</taxon>
        <taxon>Pterygota</taxon>
        <taxon>Neoptera</taxon>
        <taxon>Polyneoptera</taxon>
        <taxon>Dictyoptera</taxon>
        <taxon>Blattodea</taxon>
        <taxon>Blattoidea</taxon>
        <taxon>Termitoidae</taxon>
        <taxon>Kalotermitidae</taxon>
        <taxon>Cryptotermitinae</taxon>
        <taxon>Cryptotermes</taxon>
    </lineage>
</organism>
<dbReference type="FunFam" id="2.60.40.60:FF:000098">
    <property type="entry name" value="cadherin-23 isoform X1"/>
    <property type="match status" value="1"/>
</dbReference>
<dbReference type="SUPFAM" id="SSF49313">
    <property type="entry name" value="Cadherin-like"/>
    <property type="match status" value="14"/>
</dbReference>
<dbReference type="GO" id="GO:0016342">
    <property type="term" value="C:catenin complex"/>
    <property type="evidence" value="ECO:0007669"/>
    <property type="project" value="TreeGrafter"/>
</dbReference>
<sequence length="1920" mass="215226">MRRCLKPETMERCWTRNWTFKVRLKGHRLIWECWRFGLLFAMCFVVETAHGNLPPRFLIDGQTEIVLRLKEGAATPVGSRIYHLHGFDPDDDPLRFGIRDQVGSEIFQIENVGKNEADIFLKKELDREVKDEYSLVLTLTDGHLGEGNFITQSLLLLVEDVNDNEPIFKPYQPTISIREDSAPYILTTVEATDQDEGPYGQVVYSLQELDGDDNMFSITTVNGKGIIRLIGQLDYEHKFLYQLRVMAVDRSNNERVNTATAAILVKVLDVEDQPPEFVVATPVTRISEDAQIGTPVLQVKAVDGDRGINNHITYSITQGSQGCFDIDANSGVVYTLKRLDRESSHNSNGAYILEIMAREESKVVFPPPAVKTEVTVIITDVNDEIPMFRSKSYLAEVNENAQASTPVTFLNNAVPEVFDHDQGKNGTFIMFIEGDRGIFEVTPPKGINEASFLIRVKDPTRLDFEKVTVMNFTLIAKETVPLKAKYSLAPVTVYIRDMNDNFPDFTQPFYEVSVKENSGVGTTVAWVQALDEDSGNYGSQGIRYTGLSGGVSDLLSLDPYTGIITIKSGDSGFDRELVSRHYLTVEARDDLGYGNRNTVQLVVNIEDVNDNAPIFLQSKYEARLWENHMEFESPLYIEAVDLDLNGTNNSQIQYSIVRGDPYNNFTIDPLQGLLKPATHVDFEQLVSAGNVMGRGVNVRPITLIVQAQDMGSPSLSSEVLVTVYVQDVNDHAPQFEQDQYTKSVPEDMQGGSSILQLKAWDSDGSSPNNAVVYRIQQGAEDKFVIDADTGIISMAHGASLDPDRTNPKTTHYSLRVVALDGGIGSEQRAAAADVNISIVDVNNKSPILMDPGSIHVKENTQVGQIVHHVTAMDPDDKPVLRYHIDADSSEARSEEGTIIKSSEYDYVSLFDLNALDGELRVVKLLDRERVETIRLGIRVEDLAASKEKQTSSAILTIIVEDENDNNPKFRRPFYRRSITENSKNGVTIVNVVADDADKNRTITYSLEGPRAATDLVHLDSETGEIVVANKIDHEQFPFLNFTVRATDSGVPLRSSLADVFIQVLDENDNNPYFIGDVNNITVREDAPVGTEIATIEAKDADSGDFGRVTYLLDRMSSQGKFQINSKTGVLNVSDKLNREEQSTYMLIIEAWDNYQFGYASGESRNAFKQIGVNIVDVNDEAPVFEPIYGCVTITEFHDLHDTVTTVKASDADDPNTPNGRMLFSIVGGNDLELFTVESIDFSAARIMTAQPLKGLYGNYTLLIQAQDLGIPSNSVTTPVSICVTDFNDNTPRFISPQHNTTIRMPENATLGSTVIQVQAIDDDIGPNGAVRYRLKQDLVGNWQTFSIDEVTGVIQLKKQLDRKKQKIYEIRVEAYDLGVPTPLSSDLDLTVYVRNVNDYQPQFLKDEININFTEHSEPGLERRKLIDTVNRDEVDDLDDPPTPVCYFIVGGNENEYFGLEPLRHEIMALKELDREIHNNHTLLIKASEDCIHSPGNQSTFDPSDDTLLKVIVTVNDVNDNAPHFVKRVFTGGVTTEADFGMEFMHVKAVDLDIGENAVINYYQIGRIQKTLTEGLENVQKPPFLVNRETGAILLNFDPQKGMKGYFDFMVLANDTDGLQDMARVFIYLLREDQRVRFVLRQHPPEVRERIDTFREVLGNVTGAIINVDEFKVHENQDGSVDKTRTDLYLHFVDRRDHSIMEVTRVLHLIDQNIERLDKLFKEFNVLDTQPAETLPLTGDMESLVMMWLVGTTVFLGLLLIFVVSICLSQRARYQRQLKAATATAFGSNESDLNRVTGRVPNTNMHSVEGSNPIWMQAYENEWYKEDDSVSQTSERDSLDENAVATENARQTPQGAKPFFGQTCTYTDSCNSQSNMIHNNAAVNEQNDLNRMGTTYHQNLYQHLDKLSNPLLSKKLETTEL</sequence>
<feature type="domain" description="Cadherin" evidence="17">
    <location>
        <begin position="1191"/>
        <end position="1293"/>
    </location>
</feature>
<keyword evidence="19" id="KW-1185">Reference proteome</keyword>
<name>A0A2J7QKA7_9NEOP</name>
<feature type="region of interest" description="Disordered" evidence="15">
    <location>
        <begin position="1825"/>
        <end position="1855"/>
    </location>
</feature>
<dbReference type="OrthoDB" id="6510378at2759"/>
<feature type="domain" description="Cadherin" evidence="17">
    <location>
        <begin position="506"/>
        <end position="615"/>
    </location>
</feature>
<evidence type="ECO:0000256" key="11">
    <source>
        <dbReference type="ARBA" id="ARBA00023157"/>
    </source>
</evidence>
<dbReference type="CDD" id="cd11304">
    <property type="entry name" value="Cadherin_repeat"/>
    <property type="match status" value="13"/>
</dbReference>
<evidence type="ECO:0000313" key="18">
    <source>
        <dbReference type="EMBL" id="PNF29016.1"/>
    </source>
</evidence>
<dbReference type="GO" id="GO:0030154">
    <property type="term" value="P:cell differentiation"/>
    <property type="evidence" value="ECO:0007669"/>
    <property type="project" value="UniProtKB-ARBA"/>
</dbReference>
<evidence type="ECO:0000256" key="15">
    <source>
        <dbReference type="SAM" id="MobiDB-lite"/>
    </source>
</evidence>
<keyword evidence="11" id="KW-1015">Disulfide bond</keyword>
<dbReference type="InterPro" id="IPR002126">
    <property type="entry name" value="Cadherin-like_dom"/>
</dbReference>
<feature type="domain" description="Cadherin" evidence="17">
    <location>
        <begin position="389"/>
        <end position="505"/>
    </location>
</feature>
<dbReference type="PRINTS" id="PR00205">
    <property type="entry name" value="CADHERIN"/>
</dbReference>
<dbReference type="PANTHER" id="PTHR24027">
    <property type="entry name" value="CADHERIN-23"/>
    <property type="match status" value="1"/>
</dbReference>
<keyword evidence="3" id="KW-0245">EGF-like domain</keyword>
<keyword evidence="8" id="KW-0130">Cell adhesion</keyword>
<dbReference type="GO" id="GO:0016477">
    <property type="term" value="P:cell migration"/>
    <property type="evidence" value="ECO:0007669"/>
    <property type="project" value="TreeGrafter"/>
</dbReference>
<keyword evidence="4 16" id="KW-0812">Transmembrane</keyword>
<feature type="domain" description="Cadherin" evidence="17">
    <location>
        <begin position="616"/>
        <end position="735"/>
    </location>
</feature>
<dbReference type="GO" id="GO:0048731">
    <property type="term" value="P:system development"/>
    <property type="evidence" value="ECO:0007669"/>
    <property type="project" value="UniProtKB-ARBA"/>
</dbReference>
<dbReference type="FunFam" id="2.60.40.60:FF:000033">
    <property type="entry name" value="FAT atypical cadherin 1"/>
    <property type="match status" value="1"/>
</dbReference>
<feature type="domain" description="Cadherin" evidence="17">
    <location>
        <begin position="75"/>
        <end position="168"/>
    </location>
</feature>
<keyword evidence="5" id="KW-0732">Signal</keyword>
<dbReference type="FunFam" id="2.60.40.60:FF:000039">
    <property type="entry name" value="FAT atypical cadherin 3"/>
    <property type="match status" value="1"/>
</dbReference>
<feature type="domain" description="Cadherin" evidence="17">
    <location>
        <begin position="1525"/>
        <end position="1646"/>
    </location>
</feature>
<dbReference type="GO" id="GO:0008104">
    <property type="term" value="P:intracellular protein localization"/>
    <property type="evidence" value="ECO:0007669"/>
    <property type="project" value="UniProtKB-ARBA"/>
</dbReference>
<dbReference type="FunFam" id="2.60.40.60:FF:000124">
    <property type="entry name" value="Cadherin-related family member 1"/>
    <property type="match status" value="1"/>
</dbReference>
<dbReference type="PROSITE" id="PS00232">
    <property type="entry name" value="CADHERIN_1"/>
    <property type="match status" value="7"/>
</dbReference>
<feature type="transmembrane region" description="Helical" evidence="16">
    <location>
        <begin position="1744"/>
        <end position="1767"/>
    </location>
</feature>
<comment type="caution">
    <text evidence="18">The sequence shown here is derived from an EMBL/GenBank/DDBJ whole genome shotgun (WGS) entry which is preliminary data.</text>
</comment>
<keyword evidence="12" id="KW-0325">Glycoprotein</keyword>